<dbReference type="EMBL" id="RJVL01000001">
    <property type="protein sequence ID" value="ROR50662.1"/>
    <property type="molecule type" value="Genomic_DNA"/>
</dbReference>
<evidence type="ECO:0000256" key="7">
    <source>
        <dbReference type="ARBA" id="ARBA00022842"/>
    </source>
</evidence>
<dbReference type="HAMAP" id="MF_02095">
    <property type="entry name" value="CysQ"/>
    <property type="match status" value="1"/>
</dbReference>
<dbReference type="InterPro" id="IPR020583">
    <property type="entry name" value="Inositol_monoP_metal-BS"/>
</dbReference>
<feature type="binding site" evidence="10">
    <location>
        <position position="87"/>
    </location>
    <ligand>
        <name>Mg(2+)</name>
        <dbReference type="ChEBI" id="CHEBI:18420"/>
        <label>1</label>
        <note>catalytic</note>
    </ligand>
</feature>
<feature type="binding site" evidence="10">
    <location>
        <position position="231"/>
    </location>
    <ligand>
        <name>Mg(2+)</name>
        <dbReference type="ChEBI" id="CHEBI:18420"/>
        <label>1</label>
        <note>catalytic</note>
    </ligand>
</feature>
<dbReference type="AlphaFoldDB" id="A0AAX1WYQ5"/>
<feature type="binding site" evidence="10">
    <location>
        <position position="105"/>
    </location>
    <ligand>
        <name>Mg(2+)</name>
        <dbReference type="ChEBI" id="CHEBI:18420"/>
        <label>1</label>
        <note>catalytic</note>
    </ligand>
</feature>
<keyword evidence="7 9" id="KW-0460">Magnesium</keyword>
<sequence>MRARMCSINQFSLICNMRHAEFVGLLDKLLPIARLAGSEVMAIYAKGRVEAKLKEDTSPVTLADLSAHRVLVQQLQRLLPNCIVVSEEAKGPYVHRQSERFWLIDPLDGTKEFISRNGEFTVNIALIEGGRSVMGVVYAPAIDTLYWGGSGLGAWRCMGGETIPIRVSHRGDGSVCRVIASRSHLNTETQAMVHRLGPVQLMSVGSSLKFCRIAEGTADVYPRIAPTCEWDTAAAQAVLEGAGGVVLDLQGQSLSYGKPNVFNPPFVAAGSAAWIPK</sequence>
<keyword evidence="4 9" id="KW-0997">Cell inner membrane</keyword>
<evidence type="ECO:0000256" key="6">
    <source>
        <dbReference type="ARBA" id="ARBA00022801"/>
    </source>
</evidence>
<feature type="binding site" evidence="10">
    <location>
        <position position="108"/>
    </location>
    <ligand>
        <name>Mg(2+)</name>
        <dbReference type="ChEBI" id="CHEBI:18420"/>
        <label>1</label>
        <note>catalytic</note>
    </ligand>
</feature>
<comment type="catalytic activity">
    <reaction evidence="1 9">
        <text>adenosine 3',5'-bisphosphate + H2O = AMP + phosphate</text>
        <dbReference type="Rhea" id="RHEA:10040"/>
        <dbReference type="ChEBI" id="CHEBI:15377"/>
        <dbReference type="ChEBI" id="CHEBI:43474"/>
        <dbReference type="ChEBI" id="CHEBI:58343"/>
        <dbReference type="ChEBI" id="CHEBI:456215"/>
        <dbReference type="EC" id="3.1.3.7"/>
    </reaction>
</comment>
<feature type="binding site" evidence="9">
    <location>
        <position position="105"/>
    </location>
    <ligand>
        <name>Mg(2+)</name>
        <dbReference type="ChEBI" id="CHEBI:18420"/>
        <label>2</label>
    </ligand>
</feature>
<dbReference type="PRINTS" id="PR00377">
    <property type="entry name" value="IMPHPHTASES"/>
</dbReference>
<dbReference type="PROSITE" id="PS00630">
    <property type="entry name" value="IMP_2"/>
    <property type="match status" value="1"/>
</dbReference>
<dbReference type="InterPro" id="IPR050725">
    <property type="entry name" value="CysQ/Inositol_MonoPase"/>
</dbReference>
<keyword evidence="5 9" id="KW-0479">Metal-binding</keyword>
<evidence type="ECO:0000256" key="5">
    <source>
        <dbReference type="ARBA" id="ARBA00022723"/>
    </source>
</evidence>
<accession>A0AAX1WYQ5</accession>
<proteinExistence type="inferred from homology"/>
<evidence type="ECO:0000256" key="2">
    <source>
        <dbReference type="ARBA" id="ARBA00005289"/>
    </source>
</evidence>
<dbReference type="InterPro" id="IPR006240">
    <property type="entry name" value="CysQ"/>
</dbReference>
<comment type="caution">
    <text evidence="11">The sequence shown here is derived from an EMBL/GenBank/DDBJ whole genome shotgun (WGS) entry which is preliminary data.</text>
</comment>
<evidence type="ECO:0000256" key="8">
    <source>
        <dbReference type="ARBA" id="ARBA00023136"/>
    </source>
</evidence>
<dbReference type="PROSITE" id="PS00629">
    <property type="entry name" value="IMP_1"/>
    <property type="match status" value="1"/>
</dbReference>
<evidence type="ECO:0000256" key="10">
    <source>
        <dbReference type="PIRSR" id="PIRSR600760-2"/>
    </source>
</evidence>
<evidence type="ECO:0000256" key="4">
    <source>
        <dbReference type="ARBA" id="ARBA00022519"/>
    </source>
</evidence>
<comment type="cofactor">
    <cofactor evidence="9 10">
        <name>Mg(2+)</name>
        <dbReference type="ChEBI" id="CHEBI:18420"/>
    </cofactor>
</comment>
<keyword evidence="6 9" id="KW-0378">Hydrolase</keyword>
<evidence type="ECO:0000256" key="1">
    <source>
        <dbReference type="ARBA" id="ARBA00001625"/>
    </source>
</evidence>
<dbReference type="Gene3D" id="3.40.190.80">
    <property type="match status" value="1"/>
</dbReference>
<keyword evidence="3 9" id="KW-1003">Cell membrane</keyword>
<feature type="binding site" evidence="10">
    <location>
        <position position="107"/>
    </location>
    <ligand>
        <name>Mg(2+)</name>
        <dbReference type="ChEBI" id="CHEBI:18420"/>
        <label>1</label>
        <note>catalytic</note>
    </ligand>
</feature>
<dbReference type="PANTHER" id="PTHR43028">
    <property type="entry name" value="3'(2'),5'-BISPHOSPHATE NUCLEOTIDASE 1"/>
    <property type="match status" value="1"/>
</dbReference>
<evidence type="ECO:0000313" key="12">
    <source>
        <dbReference type="Proteomes" id="UP000271868"/>
    </source>
</evidence>
<feature type="binding site" evidence="9">
    <location>
        <position position="87"/>
    </location>
    <ligand>
        <name>substrate</name>
    </ligand>
</feature>
<dbReference type="Pfam" id="PF00459">
    <property type="entry name" value="Inositol_P"/>
    <property type="match status" value="1"/>
</dbReference>
<dbReference type="SUPFAM" id="SSF56655">
    <property type="entry name" value="Carbohydrate phosphatase"/>
    <property type="match status" value="1"/>
</dbReference>
<evidence type="ECO:0000256" key="3">
    <source>
        <dbReference type="ARBA" id="ARBA00022475"/>
    </source>
</evidence>
<feature type="binding site" evidence="9">
    <location>
        <begin position="107"/>
        <end position="110"/>
    </location>
    <ligand>
        <name>substrate</name>
    </ligand>
</feature>
<dbReference type="InterPro" id="IPR020550">
    <property type="entry name" value="Inositol_monophosphatase_CS"/>
</dbReference>
<dbReference type="GO" id="GO:0050427">
    <property type="term" value="P:3'-phosphoadenosine 5'-phosphosulfate metabolic process"/>
    <property type="evidence" value="ECO:0007669"/>
    <property type="project" value="TreeGrafter"/>
</dbReference>
<feature type="binding site" evidence="9">
    <location>
        <position position="231"/>
    </location>
    <ligand>
        <name>substrate</name>
    </ligand>
</feature>
<feature type="binding site" evidence="9">
    <location>
        <position position="108"/>
    </location>
    <ligand>
        <name>Mg(2+)</name>
        <dbReference type="ChEBI" id="CHEBI:18420"/>
        <label>2</label>
    </ligand>
</feature>
<dbReference type="GO" id="GO:0005886">
    <property type="term" value="C:plasma membrane"/>
    <property type="evidence" value="ECO:0007669"/>
    <property type="project" value="UniProtKB-SubCell"/>
</dbReference>
<comment type="similarity">
    <text evidence="2 9">Belongs to the inositol monophosphatase superfamily. CysQ family.</text>
</comment>
<dbReference type="NCBIfam" id="TIGR01331">
    <property type="entry name" value="bisphos_cysQ"/>
    <property type="match status" value="1"/>
</dbReference>
<name>A0AAX1WYQ5_9BURK</name>
<dbReference type="Gene3D" id="3.30.540.10">
    <property type="entry name" value="Fructose-1,6-Bisphosphatase, subunit A, domain 1"/>
    <property type="match status" value="1"/>
</dbReference>
<reference evidence="11 12" key="1">
    <citation type="submission" date="2018-11" db="EMBL/GenBank/DDBJ databases">
        <title>Genomic Encyclopedia of Type Strains, Phase IV (KMG-IV): sequencing the most valuable type-strain genomes for metagenomic binning, comparative biology and taxonomic classification.</title>
        <authorList>
            <person name="Goeker M."/>
        </authorList>
    </citation>
    <scope>NUCLEOTIDE SEQUENCE [LARGE SCALE GENOMIC DNA]</scope>
    <source>
        <strain evidence="11 12">DSM 15985</strain>
    </source>
</reference>
<comment type="subcellular location">
    <subcellularLocation>
        <location evidence="9">Cell inner membrane</location>
        <topology evidence="9">Peripheral membrane protein</topology>
        <orientation evidence="9">Cytoplasmic side</orientation>
    </subcellularLocation>
</comment>
<dbReference type="CDD" id="cd01638">
    <property type="entry name" value="CysQ"/>
    <property type="match status" value="1"/>
</dbReference>
<evidence type="ECO:0000313" key="11">
    <source>
        <dbReference type="EMBL" id="ROR50662.1"/>
    </source>
</evidence>
<feature type="binding site" evidence="9">
    <location>
        <position position="107"/>
    </location>
    <ligand>
        <name>Mg(2+)</name>
        <dbReference type="ChEBI" id="CHEBI:18420"/>
        <label>1</label>
    </ligand>
</feature>
<gene>
    <name evidence="9" type="primary">cysQ</name>
    <name evidence="11" type="ORF">EDC60_0416</name>
</gene>
<feature type="binding site" evidence="9">
    <location>
        <position position="87"/>
    </location>
    <ligand>
        <name>Mg(2+)</name>
        <dbReference type="ChEBI" id="CHEBI:18420"/>
        <label>1</label>
    </ligand>
</feature>
<dbReference type="Proteomes" id="UP000271868">
    <property type="component" value="Unassembled WGS sequence"/>
</dbReference>
<dbReference type="GO" id="GO:0046854">
    <property type="term" value="P:phosphatidylinositol phosphate biosynthetic process"/>
    <property type="evidence" value="ECO:0007669"/>
    <property type="project" value="InterPro"/>
</dbReference>
<dbReference type="PANTHER" id="PTHR43028:SF5">
    <property type="entry name" value="3'(2'),5'-BISPHOSPHATE NUCLEOTIDASE 1"/>
    <property type="match status" value="1"/>
</dbReference>
<feature type="binding site" evidence="9">
    <location>
        <position position="231"/>
    </location>
    <ligand>
        <name>Mg(2+)</name>
        <dbReference type="ChEBI" id="CHEBI:18420"/>
        <label>2</label>
    </ligand>
</feature>
<dbReference type="GO" id="GO:0000103">
    <property type="term" value="P:sulfate assimilation"/>
    <property type="evidence" value="ECO:0007669"/>
    <property type="project" value="TreeGrafter"/>
</dbReference>
<comment type="function">
    <text evidence="9">Converts adenosine-3',5'-bisphosphate (PAP) to AMP.</text>
</comment>
<dbReference type="GO" id="GO:0008441">
    <property type="term" value="F:3'(2'),5'-bisphosphate nucleotidase activity"/>
    <property type="evidence" value="ECO:0007669"/>
    <property type="project" value="UniProtKB-UniRule"/>
</dbReference>
<dbReference type="InterPro" id="IPR000760">
    <property type="entry name" value="Inositol_monophosphatase-like"/>
</dbReference>
<keyword evidence="12" id="KW-1185">Reference proteome</keyword>
<protein>
    <recommendedName>
        <fullName evidence="9">3'(2'),5'-bisphosphate nucleotidase CysQ</fullName>
        <ecNumber evidence="9">3.1.3.7</ecNumber>
    </recommendedName>
    <alternativeName>
        <fullName evidence="9">3'(2'),5-bisphosphonucleoside 3'(2')-phosphohydrolase</fullName>
    </alternativeName>
    <alternativeName>
        <fullName evidence="9">3'-phosphoadenosine 5'-phosphate phosphatase</fullName>
        <shortName evidence="9">PAP phosphatase</shortName>
    </alternativeName>
</protein>
<evidence type="ECO:0000256" key="9">
    <source>
        <dbReference type="HAMAP-Rule" id="MF_02095"/>
    </source>
</evidence>
<keyword evidence="8 9" id="KW-0472">Membrane</keyword>
<dbReference type="GO" id="GO:0000287">
    <property type="term" value="F:magnesium ion binding"/>
    <property type="evidence" value="ECO:0007669"/>
    <property type="project" value="UniProtKB-UniRule"/>
</dbReference>
<feature type="binding site" evidence="9">
    <location>
        <position position="105"/>
    </location>
    <ligand>
        <name>Mg(2+)</name>
        <dbReference type="ChEBI" id="CHEBI:18420"/>
        <label>1</label>
    </ligand>
</feature>
<dbReference type="EC" id="3.1.3.7" evidence="9"/>
<organism evidence="11 12">
    <name type="scientific">Diaphorobacter nitroreducens</name>
    <dbReference type="NCBI Taxonomy" id="164759"/>
    <lineage>
        <taxon>Bacteria</taxon>
        <taxon>Pseudomonadati</taxon>
        <taxon>Pseudomonadota</taxon>
        <taxon>Betaproteobacteria</taxon>
        <taxon>Burkholderiales</taxon>
        <taxon>Comamonadaceae</taxon>
        <taxon>Diaphorobacter</taxon>
    </lineage>
</organism>